<sequence>MHADTKTLTWICYGFTSF</sequence>
<dbReference type="EMBL" id="GGEC01061968">
    <property type="protein sequence ID" value="MBX42452.1"/>
    <property type="molecule type" value="Transcribed_RNA"/>
</dbReference>
<dbReference type="AlphaFoldDB" id="A0A2P2NIY0"/>
<reference evidence="1" key="1">
    <citation type="submission" date="2018-02" db="EMBL/GenBank/DDBJ databases">
        <title>Rhizophora mucronata_Transcriptome.</title>
        <authorList>
            <person name="Meera S.P."/>
            <person name="Sreeshan A."/>
            <person name="Augustine A."/>
        </authorList>
    </citation>
    <scope>NUCLEOTIDE SEQUENCE</scope>
    <source>
        <tissue evidence="1">Leaf</tissue>
    </source>
</reference>
<evidence type="ECO:0000313" key="1">
    <source>
        <dbReference type="EMBL" id="MBX42452.1"/>
    </source>
</evidence>
<proteinExistence type="predicted"/>
<organism evidence="1">
    <name type="scientific">Rhizophora mucronata</name>
    <name type="common">Asiatic mangrove</name>
    <dbReference type="NCBI Taxonomy" id="61149"/>
    <lineage>
        <taxon>Eukaryota</taxon>
        <taxon>Viridiplantae</taxon>
        <taxon>Streptophyta</taxon>
        <taxon>Embryophyta</taxon>
        <taxon>Tracheophyta</taxon>
        <taxon>Spermatophyta</taxon>
        <taxon>Magnoliopsida</taxon>
        <taxon>eudicotyledons</taxon>
        <taxon>Gunneridae</taxon>
        <taxon>Pentapetalae</taxon>
        <taxon>rosids</taxon>
        <taxon>fabids</taxon>
        <taxon>Malpighiales</taxon>
        <taxon>Rhizophoraceae</taxon>
        <taxon>Rhizophora</taxon>
    </lineage>
</organism>
<accession>A0A2P2NIY0</accession>
<protein>
    <submittedName>
        <fullName evidence="1">Uncharacterized protein</fullName>
    </submittedName>
</protein>
<name>A0A2P2NIY0_RHIMU</name>